<evidence type="ECO:0000256" key="1">
    <source>
        <dbReference type="SAM" id="MobiDB-lite"/>
    </source>
</evidence>
<proteinExistence type="predicted"/>
<name>A0A9P3Q155_LYOSH</name>
<reference evidence="2" key="1">
    <citation type="submission" date="2022-07" db="EMBL/GenBank/DDBJ databases">
        <title>The genome of Lyophyllum shimeji provides insight into the initial evolution of ectomycorrhizal fungal genome.</title>
        <authorList>
            <person name="Kobayashi Y."/>
            <person name="Shibata T."/>
            <person name="Hirakawa H."/>
            <person name="Shigenobu S."/>
            <person name="Nishiyama T."/>
            <person name="Yamada A."/>
            <person name="Hasebe M."/>
            <person name="Kawaguchi M."/>
        </authorList>
    </citation>
    <scope>NUCLEOTIDE SEQUENCE</scope>
    <source>
        <strain evidence="2">AT787</strain>
    </source>
</reference>
<evidence type="ECO:0000313" key="2">
    <source>
        <dbReference type="EMBL" id="GLB44806.1"/>
    </source>
</evidence>
<accession>A0A9P3Q155</accession>
<dbReference type="Proteomes" id="UP001063166">
    <property type="component" value="Unassembled WGS sequence"/>
</dbReference>
<dbReference type="EMBL" id="BRPK01000018">
    <property type="protein sequence ID" value="GLB44806.1"/>
    <property type="molecule type" value="Genomic_DNA"/>
</dbReference>
<dbReference type="AlphaFoldDB" id="A0A9P3Q155"/>
<sequence>MIPCLSQTRTHQYRALETLESASLDRKWGAEIGLQQGGKRGSSEMNYLDTLQFSTEVAIYYCWLGVEDMFLFNISHEMSPGDREKAHKVTTSWAELYGNILKTNSRRINPQIFELEIRNMGYPSPGHLNAYYPVGWNSRLSDLLQFLSCALIWVSRGTGRYRSSVQSPFNLTWRRRTRERNDKTMQGFKAVGAETGRNVIPPYRRAFLRLAWLSSVVSVMPRSARCKPDAMNYTADDEPQSQDLQGPDVARNPDIVHSDTFVPCS</sequence>
<evidence type="ECO:0000313" key="3">
    <source>
        <dbReference type="Proteomes" id="UP001063166"/>
    </source>
</evidence>
<comment type="caution">
    <text evidence="2">The sequence shown here is derived from an EMBL/GenBank/DDBJ whole genome shotgun (WGS) entry which is preliminary data.</text>
</comment>
<organism evidence="2 3">
    <name type="scientific">Lyophyllum shimeji</name>
    <name type="common">Hon-shimeji</name>
    <name type="synonym">Tricholoma shimeji</name>
    <dbReference type="NCBI Taxonomy" id="47721"/>
    <lineage>
        <taxon>Eukaryota</taxon>
        <taxon>Fungi</taxon>
        <taxon>Dikarya</taxon>
        <taxon>Basidiomycota</taxon>
        <taxon>Agaricomycotina</taxon>
        <taxon>Agaricomycetes</taxon>
        <taxon>Agaricomycetidae</taxon>
        <taxon>Agaricales</taxon>
        <taxon>Tricholomatineae</taxon>
        <taxon>Lyophyllaceae</taxon>
        <taxon>Lyophyllum</taxon>
    </lineage>
</organism>
<feature type="region of interest" description="Disordered" evidence="1">
    <location>
        <begin position="230"/>
        <end position="252"/>
    </location>
</feature>
<protein>
    <submittedName>
        <fullName evidence="2">Uncharacterized protein</fullName>
    </submittedName>
</protein>
<gene>
    <name evidence="2" type="ORF">LshimejAT787_1801430</name>
</gene>
<keyword evidence="3" id="KW-1185">Reference proteome</keyword>